<dbReference type="GeneID" id="20227836"/>
<evidence type="ECO:0000256" key="2">
    <source>
        <dbReference type="SAM" id="MobiDB-lite"/>
    </source>
</evidence>
<dbReference type="Proteomes" id="UP000002729">
    <property type="component" value="Unassembled WGS sequence"/>
</dbReference>
<dbReference type="InParanoid" id="F0XWL8"/>
<dbReference type="AlphaFoldDB" id="F0XWL8"/>
<accession>F0XWL8</accession>
<sequence length="287" mass="32258">MAAMEGKRRVSIHDPFDGNEDNNPYKVKGSRLRAHTQGDKFTELCNQDPVDQCEYFLKSFIFALGDSWKDVPQMCSDYQKHAKDTGPSDCSMNHIQAADFLQKHGKTRTGIQRKHEIEDVDMNSDGQISFIEYLILHYKAMILKEYYERHEAAPEEDLGNDCVGVCGVGKKLLEELFTMPKGLSPQLEAALEAFADEKKKREAKIKELTAKAEKGGVKGMAAKQELVILESGDKTEMNRIELTLNAAKRKANKQSGEDALKKEKEKQAAELKKAAEAKKAKMKARMA</sequence>
<dbReference type="InterPro" id="IPR040810">
    <property type="entry name" value="F_actin_bund_C"/>
</dbReference>
<dbReference type="InterPro" id="IPR011992">
    <property type="entry name" value="EF-hand-dom_pair"/>
</dbReference>
<dbReference type="OrthoDB" id="29877at2759"/>
<dbReference type="RefSeq" id="XP_009032435.1">
    <property type="nucleotide sequence ID" value="XM_009034187.1"/>
</dbReference>
<name>F0XWL8_AURAN</name>
<dbReference type="GO" id="GO:0030863">
    <property type="term" value="C:cortical cytoskeleton"/>
    <property type="evidence" value="ECO:0007669"/>
    <property type="project" value="TreeGrafter"/>
</dbReference>
<dbReference type="SUPFAM" id="SSF47473">
    <property type="entry name" value="EF-hand"/>
    <property type="match status" value="1"/>
</dbReference>
<dbReference type="OMA" id="VSFIEYC"/>
<dbReference type="GO" id="GO:0051015">
    <property type="term" value="F:actin filament binding"/>
    <property type="evidence" value="ECO:0007669"/>
    <property type="project" value="TreeGrafter"/>
</dbReference>
<evidence type="ECO:0000313" key="4">
    <source>
        <dbReference type="EMBL" id="EGB12794.1"/>
    </source>
</evidence>
<feature type="region of interest" description="Disordered" evidence="2">
    <location>
        <begin position="247"/>
        <end position="287"/>
    </location>
</feature>
<dbReference type="InterPro" id="IPR053356">
    <property type="entry name" value="Calcium-reg_actin-bundling"/>
</dbReference>
<evidence type="ECO:0000313" key="5">
    <source>
        <dbReference type="Proteomes" id="UP000002729"/>
    </source>
</evidence>
<feature type="compositionally biased region" description="Basic and acidic residues" evidence="2">
    <location>
        <begin position="255"/>
        <end position="279"/>
    </location>
</feature>
<evidence type="ECO:0000259" key="3">
    <source>
        <dbReference type="Pfam" id="PF18060"/>
    </source>
</evidence>
<dbReference type="GO" id="GO:0030046">
    <property type="term" value="P:parallel actin filament bundle assembly"/>
    <property type="evidence" value="ECO:0007669"/>
    <property type="project" value="TreeGrafter"/>
</dbReference>
<dbReference type="EMBL" id="GL833120">
    <property type="protein sequence ID" value="EGB12794.1"/>
    <property type="molecule type" value="Genomic_DNA"/>
</dbReference>
<dbReference type="InterPro" id="IPR018247">
    <property type="entry name" value="EF_Hand_1_Ca_BS"/>
</dbReference>
<gene>
    <name evidence="4" type="ORF">AURANDRAFT_70608</name>
</gene>
<dbReference type="Pfam" id="PF18060">
    <property type="entry name" value="F_actin_bund_C"/>
    <property type="match status" value="1"/>
</dbReference>
<feature type="compositionally biased region" description="Basic and acidic residues" evidence="2">
    <location>
        <begin position="1"/>
        <end position="16"/>
    </location>
</feature>
<protein>
    <recommendedName>
        <fullName evidence="3">Calcium-regulated actin-bundling protein C-terminal domain-containing protein</fullName>
    </recommendedName>
</protein>
<reference evidence="4 5" key="1">
    <citation type="journal article" date="2011" name="Proc. Natl. Acad. Sci. U.S.A.">
        <title>Niche of harmful alga Aureococcus anophagefferens revealed through ecogenomics.</title>
        <authorList>
            <person name="Gobler C.J."/>
            <person name="Berry D.L."/>
            <person name="Dyhrman S.T."/>
            <person name="Wilhelm S.W."/>
            <person name="Salamov A."/>
            <person name="Lobanov A.V."/>
            <person name="Zhang Y."/>
            <person name="Collier J.L."/>
            <person name="Wurch L.L."/>
            <person name="Kustka A.B."/>
            <person name="Dill B.D."/>
            <person name="Shah M."/>
            <person name="VerBerkmoes N.C."/>
            <person name="Kuo A."/>
            <person name="Terry A."/>
            <person name="Pangilinan J."/>
            <person name="Lindquist E.A."/>
            <person name="Lucas S."/>
            <person name="Paulsen I.T."/>
            <person name="Hattenrath-Lehmann T.K."/>
            <person name="Talmage S.C."/>
            <person name="Walker E.A."/>
            <person name="Koch F."/>
            <person name="Burson A.M."/>
            <person name="Marcoval M.A."/>
            <person name="Tang Y.Z."/>
            <person name="Lecleir G.R."/>
            <person name="Coyne K.J."/>
            <person name="Berg G.M."/>
            <person name="Bertrand E.M."/>
            <person name="Saito M.A."/>
            <person name="Gladyshev V.N."/>
            <person name="Grigoriev I.V."/>
        </authorList>
    </citation>
    <scope>NUCLEOTIDE SEQUENCE [LARGE SCALE GENOMIC DNA]</scope>
    <source>
        <strain evidence="5">CCMP 1984</strain>
    </source>
</reference>
<dbReference type="eggNOG" id="ENOG502S0Q1">
    <property type="taxonomic scope" value="Eukaryota"/>
</dbReference>
<keyword evidence="5" id="KW-1185">Reference proteome</keyword>
<dbReference type="GO" id="GO:0051764">
    <property type="term" value="P:actin crosslink formation"/>
    <property type="evidence" value="ECO:0007669"/>
    <property type="project" value="TreeGrafter"/>
</dbReference>
<proteinExistence type="predicted"/>
<dbReference type="PANTHER" id="PTHR37009">
    <property type="entry name" value="EF-HAND DOMAIN-CONTAINING PROTEIN"/>
    <property type="match status" value="1"/>
</dbReference>
<feature type="region of interest" description="Disordered" evidence="2">
    <location>
        <begin position="1"/>
        <end position="27"/>
    </location>
</feature>
<organism evidence="5">
    <name type="scientific">Aureococcus anophagefferens</name>
    <name type="common">Harmful bloom alga</name>
    <dbReference type="NCBI Taxonomy" id="44056"/>
    <lineage>
        <taxon>Eukaryota</taxon>
        <taxon>Sar</taxon>
        <taxon>Stramenopiles</taxon>
        <taxon>Ochrophyta</taxon>
        <taxon>Pelagophyceae</taxon>
        <taxon>Pelagomonadales</taxon>
        <taxon>Pelagomonadaceae</taxon>
        <taxon>Aureococcus</taxon>
    </lineage>
</organism>
<dbReference type="KEGG" id="aaf:AURANDRAFT_70608"/>
<feature type="non-terminal residue" evidence="4">
    <location>
        <position position="287"/>
    </location>
</feature>
<evidence type="ECO:0000256" key="1">
    <source>
        <dbReference type="ARBA" id="ARBA00022837"/>
    </source>
</evidence>
<feature type="domain" description="Calcium-regulated actin-bundling protein C-terminal" evidence="3">
    <location>
        <begin position="188"/>
        <end position="272"/>
    </location>
</feature>
<keyword evidence="1" id="KW-0106">Calcium</keyword>
<dbReference type="PROSITE" id="PS00018">
    <property type="entry name" value="EF_HAND_1"/>
    <property type="match status" value="1"/>
</dbReference>
<dbReference type="PANTHER" id="PTHR37009:SF2">
    <property type="entry name" value="TOLA PROTEIN"/>
    <property type="match status" value="1"/>
</dbReference>